<gene>
    <name evidence="1" type="ORF">IscW_ISCW021295</name>
</gene>
<reference evidence="2" key="2">
    <citation type="submission" date="2020-05" db="UniProtKB">
        <authorList>
            <consortium name="EnsemblMetazoa"/>
        </authorList>
    </citation>
    <scope>IDENTIFICATION</scope>
    <source>
        <strain evidence="2">wikel</strain>
    </source>
</reference>
<dbReference type="EMBL" id="DS887811">
    <property type="protein sequence ID" value="EEC15422.1"/>
    <property type="molecule type" value="Genomic_DNA"/>
</dbReference>
<dbReference type="HOGENOM" id="CLU_2052201_0_0_1"/>
<dbReference type="EnsemblMetazoa" id="ISCW021295-RA">
    <property type="protein sequence ID" value="ISCW021295-PA"/>
    <property type="gene ID" value="ISCW021295"/>
</dbReference>
<protein>
    <submittedName>
        <fullName evidence="1 2">Uncharacterized protein</fullName>
    </submittedName>
</protein>
<name>B7Q9A0_IXOSC</name>
<reference evidence="1 3" key="1">
    <citation type="submission" date="2008-03" db="EMBL/GenBank/DDBJ databases">
        <title>Annotation of Ixodes scapularis.</title>
        <authorList>
            <consortium name="Ixodes scapularis Genome Project Consortium"/>
            <person name="Caler E."/>
            <person name="Hannick L.I."/>
            <person name="Bidwell S."/>
            <person name="Joardar V."/>
            <person name="Thiagarajan M."/>
            <person name="Amedeo P."/>
            <person name="Galinsky K.J."/>
            <person name="Schobel S."/>
            <person name="Inman J."/>
            <person name="Hostetler J."/>
            <person name="Miller J."/>
            <person name="Hammond M."/>
            <person name="Megy K."/>
            <person name="Lawson D."/>
            <person name="Kodira C."/>
            <person name="Sutton G."/>
            <person name="Meyer J."/>
            <person name="Hill C.A."/>
            <person name="Birren B."/>
            <person name="Nene V."/>
            <person name="Collins F."/>
            <person name="Alarcon-Chaidez F."/>
            <person name="Wikel S."/>
            <person name="Strausberg R."/>
        </authorList>
    </citation>
    <scope>NUCLEOTIDE SEQUENCE [LARGE SCALE GENOMIC DNA]</scope>
    <source>
        <strain evidence="3">Wikel</strain>
        <strain evidence="1">Wikel colony</strain>
    </source>
</reference>
<dbReference type="Proteomes" id="UP000001555">
    <property type="component" value="Unassembled WGS sequence"/>
</dbReference>
<dbReference type="AlphaFoldDB" id="B7Q9A0"/>
<dbReference type="PaxDb" id="6945-B7Q9A0"/>
<dbReference type="VEuPathDB" id="VectorBase:ISCI021295"/>
<organism>
    <name type="scientific">Ixodes scapularis</name>
    <name type="common">Black-legged tick</name>
    <name type="synonym">Deer tick</name>
    <dbReference type="NCBI Taxonomy" id="6945"/>
    <lineage>
        <taxon>Eukaryota</taxon>
        <taxon>Metazoa</taxon>
        <taxon>Ecdysozoa</taxon>
        <taxon>Arthropoda</taxon>
        <taxon>Chelicerata</taxon>
        <taxon>Arachnida</taxon>
        <taxon>Acari</taxon>
        <taxon>Parasitiformes</taxon>
        <taxon>Ixodida</taxon>
        <taxon>Ixodoidea</taxon>
        <taxon>Ixodidae</taxon>
        <taxon>Ixodinae</taxon>
        <taxon>Ixodes</taxon>
    </lineage>
</organism>
<dbReference type="InParanoid" id="B7Q9A0"/>
<evidence type="ECO:0000313" key="2">
    <source>
        <dbReference type="EnsemblMetazoa" id="ISCW021295-PA"/>
    </source>
</evidence>
<proteinExistence type="predicted"/>
<accession>B7Q9A0</accession>
<sequence>MICYSFGRAAVAVRKHNTRVTRQARFHNISCTHTQNVQVPQERRRYNRYMAKVPIDVHKRSVGHSLSAEYRKYDRHNRGCCSSGGTKVSCVSVPVSWLTDARFSAGSVWQLHAHGAAKKG</sequence>
<keyword evidence="3" id="KW-1185">Reference proteome</keyword>
<dbReference type="VEuPathDB" id="VectorBase:ISCW021295"/>
<evidence type="ECO:0000313" key="1">
    <source>
        <dbReference type="EMBL" id="EEC15422.1"/>
    </source>
</evidence>
<dbReference type="EMBL" id="ABJB010095471">
    <property type="status" value="NOT_ANNOTATED_CDS"/>
    <property type="molecule type" value="Genomic_DNA"/>
</dbReference>
<evidence type="ECO:0000313" key="3">
    <source>
        <dbReference type="Proteomes" id="UP000001555"/>
    </source>
</evidence>